<evidence type="ECO:0000259" key="8">
    <source>
        <dbReference type="PROSITE" id="PS50929"/>
    </source>
</evidence>
<keyword evidence="4" id="KW-0067">ATP-binding</keyword>
<dbReference type="Gene3D" id="1.20.1560.10">
    <property type="entry name" value="ABC transporter type 1, transmembrane domain"/>
    <property type="match status" value="1"/>
</dbReference>
<evidence type="ECO:0000256" key="4">
    <source>
        <dbReference type="ARBA" id="ARBA00022840"/>
    </source>
</evidence>
<evidence type="ECO:0000256" key="6">
    <source>
        <dbReference type="ARBA" id="ARBA00023136"/>
    </source>
</evidence>
<dbReference type="Proteomes" id="UP000281553">
    <property type="component" value="Unassembled WGS sequence"/>
</dbReference>
<name>A0A3P7LSW5_DIBLA</name>
<evidence type="ECO:0000256" key="3">
    <source>
        <dbReference type="ARBA" id="ARBA00022741"/>
    </source>
</evidence>
<feature type="transmembrane region" description="Helical" evidence="7">
    <location>
        <begin position="227"/>
        <end position="258"/>
    </location>
</feature>
<reference evidence="9 10" key="1">
    <citation type="submission" date="2018-11" db="EMBL/GenBank/DDBJ databases">
        <authorList>
            <consortium name="Pathogen Informatics"/>
        </authorList>
    </citation>
    <scope>NUCLEOTIDE SEQUENCE [LARGE SCALE GENOMIC DNA]</scope>
</reference>
<dbReference type="SUPFAM" id="SSF90123">
    <property type="entry name" value="ABC transporter transmembrane region"/>
    <property type="match status" value="1"/>
</dbReference>
<sequence length="530" mass="58164">MSNFDLFSTELTSPDSSLGGPADLIICLSEGKIAHTFTPDPNALAVIASSNTPPANSPCQGPESNQREPAVVVPSCSACEDTDECAPLLENDIVATIDCPLDDASGSQPQHGLEEEEDYTNCEKLAYGKIASRVYTLYARSVGYLLTIGVLLSLTFMQATRNGLDFWLSFWMKNEANTTTSDISYTGMTTFPRFDLFNLHSLVWLSRQRFDGATSEVKSAPEHDTSFYLMVYGGLIAANLAFTSIRAVLFAFAGLAAAANIHKSILDSVLQGEMRFFDSTPIGRILNRFSSDVGTVDDSLPFRLNICLAVIFGLLGSVIVTCLAMPTVLIVCLPLVFVYWSVQRVYRGAARDLKRLASIARSPVYAHFSETIAGLVVIRGFRKEETFERTSGNRLNEQTRCELASLAASAWLNLRLQMIAVMAVAFVVLAAICGRLLGWTDVSLAGLAVIYALMLANLMTSTVSIMTDTEKDFVAVERCRELEEETPWEPEVVPMTIVLIFDLFVKLWQIVTQQAFKMGECHLMGQMDGN</sequence>
<keyword evidence="1" id="KW-0813">Transport</keyword>
<feature type="transmembrane region" description="Helical" evidence="7">
    <location>
        <begin position="307"/>
        <end position="340"/>
    </location>
</feature>
<dbReference type="EMBL" id="UYRU01060420">
    <property type="protein sequence ID" value="VDN14797.1"/>
    <property type="molecule type" value="Genomic_DNA"/>
</dbReference>
<dbReference type="PANTHER" id="PTHR24223:SF330">
    <property type="entry name" value="ATP-BINDING CASSETTE SUB-FAMILY C MEMBER 10"/>
    <property type="match status" value="1"/>
</dbReference>
<evidence type="ECO:0000256" key="1">
    <source>
        <dbReference type="ARBA" id="ARBA00022448"/>
    </source>
</evidence>
<dbReference type="OrthoDB" id="6500128at2759"/>
<feature type="transmembrane region" description="Helical" evidence="7">
    <location>
        <begin position="137"/>
        <end position="159"/>
    </location>
</feature>
<dbReference type="GO" id="GO:0016020">
    <property type="term" value="C:membrane"/>
    <property type="evidence" value="ECO:0007669"/>
    <property type="project" value="InterPro"/>
</dbReference>
<keyword evidence="5 7" id="KW-1133">Transmembrane helix</keyword>
<gene>
    <name evidence="9" type="ORF">DILT_LOCUS10628</name>
</gene>
<dbReference type="PANTHER" id="PTHR24223">
    <property type="entry name" value="ATP-BINDING CASSETTE SUB-FAMILY C"/>
    <property type="match status" value="1"/>
</dbReference>
<dbReference type="GO" id="GO:0005524">
    <property type="term" value="F:ATP binding"/>
    <property type="evidence" value="ECO:0007669"/>
    <property type="project" value="UniProtKB-KW"/>
</dbReference>
<keyword evidence="3" id="KW-0547">Nucleotide-binding</keyword>
<dbReference type="InterPro" id="IPR011527">
    <property type="entry name" value="ABC1_TM_dom"/>
</dbReference>
<dbReference type="AlphaFoldDB" id="A0A3P7LSW5"/>
<evidence type="ECO:0000256" key="2">
    <source>
        <dbReference type="ARBA" id="ARBA00022692"/>
    </source>
</evidence>
<dbReference type="Pfam" id="PF00664">
    <property type="entry name" value="ABC_membrane"/>
    <property type="match status" value="1"/>
</dbReference>
<keyword evidence="6 7" id="KW-0472">Membrane</keyword>
<proteinExistence type="predicted"/>
<protein>
    <recommendedName>
        <fullName evidence="8">ABC transmembrane type-1 domain-containing protein</fullName>
    </recommendedName>
</protein>
<feature type="transmembrane region" description="Helical" evidence="7">
    <location>
        <begin position="416"/>
        <end position="437"/>
    </location>
</feature>
<keyword evidence="10" id="KW-1185">Reference proteome</keyword>
<dbReference type="PROSITE" id="PS50929">
    <property type="entry name" value="ABC_TM1F"/>
    <property type="match status" value="1"/>
</dbReference>
<evidence type="ECO:0000256" key="7">
    <source>
        <dbReference type="SAM" id="Phobius"/>
    </source>
</evidence>
<organism evidence="9 10">
    <name type="scientific">Dibothriocephalus latus</name>
    <name type="common">Fish tapeworm</name>
    <name type="synonym">Diphyllobothrium latum</name>
    <dbReference type="NCBI Taxonomy" id="60516"/>
    <lineage>
        <taxon>Eukaryota</taxon>
        <taxon>Metazoa</taxon>
        <taxon>Spiralia</taxon>
        <taxon>Lophotrochozoa</taxon>
        <taxon>Platyhelminthes</taxon>
        <taxon>Cestoda</taxon>
        <taxon>Eucestoda</taxon>
        <taxon>Diphyllobothriidea</taxon>
        <taxon>Diphyllobothriidae</taxon>
        <taxon>Dibothriocephalus</taxon>
    </lineage>
</organism>
<keyword evidence="2 7" id="KW-0812">Transmembrane</keyword>
<feature type="domain" description="ABC transmembrane type-1" evidence="8">
    <location>
        <begin position="217"/>
        <end position="471"/>
    </location>
</feature>
<evidence type="ECO:0000313" key="10">
    <source>
        <dbReference type="Proteomes" id="UP000281553"/>
    </source>
</evidence>
<evidence type="ECO:0000256" key="5">
    <source>
        <dbReference type="ARBA" id="ARBA00022989"/>
    </source>
</evidence>
<feature type="transmembrane region" description="Helical" evidence="7">
    <location>
        <begin position="444"/>
        <end position="466"/>
    </location>
</feature>
<dbReference type="InterPro" id="IPR050173">
    <property type="entry name" value="ABC_transporter_C-like"/>
</dbReference>
<accession>A0A3P7LSW5</accession>
<evidence type="ECO:0000313" key="9">
    <source>
        <dbReference type="EMBL" id="VDN14797.1"/>
    </source>
</evidence>
<dbReference type="InterPro" id="IPR036640">
    <property type="entry name" value="ABC1_TM_sf"/>
</dbReference>
<dbReference type="CDD" id="cd18605">
    <property type="entry name" value="ABC_6TM_MRP7_D2_like"/>
    <property type="match status" value="1"/>
</dbReference>
<dbReference type="GO" id="GO:0140359">
    <property type="term" value="F:ABC-type transporter activity"/>
    <property type="evidence" value="ECO:0007669"/>
    <property type="project" value="InterPro"/>
</dbReference>